<dbReference type="PROSITE" id="PS50097">
    <property type="entry name" value="BTB"/>
    <property type="match status" value="1"/>
</dbReference>
<dbReference type="GeneID" id="70292935"/>
<reference evidence="2" key="1">
    <citation type="journal article" date="2021" name="IMA Fungus">
        <title>Genomic characterization of three marine fungi, including Emericellopsis atlantica sp. nov. with signatures of a generalist lifestyle and marine biomass degradation.</title>
        <authorList>
            <person name="Hagestad O.C."/>
            <person name="Hou L."/>
            <person name="Andersen J.H."/>
            <person name="Hansen E.H."/>
            <person name="Altermark B."/>
            <person name="Li C."/>
            <person name="Kuhnert E."/>
            <person name="Cox R.J."/>
            <person name="Crous P.W."/>
            <person name="Spatafora J.W."/>
            <person name="Lail K."/>
            <person name="Amirebrahimi M."/>
            <person name="Lipzen A."/>
            <person name="Pangilinan J."/>
            <person name="Andreopoulos W."/>
            <person name="Hayes R.D."/>
            <person name="Ng V."/>
            <person name="Grigoriev I.V."/>
            <person name="Jackson S.A."/>
            <person name="Sutton T.D.S."/>
            <person name="Dobson A.D.W."/>
            <person name="Rama T."/>
        </authorList>
    </citation>
    <scope>NUCLEOTIDE SEQUENCE</scope>
    <source>
        <strain evidence="2">TS7</strain>
    </source>
</reference>
<dbReference type="OrthoDB" id="6359816at2759"/>
<comment type="caution">
    <text evidence="2">The sequence shown here is derived from an EMBL/GenBank/DDBJ whole genome shotgun (WGS) entry which is preliminary data.</text>
</comment>
<dbReference type="AlphaFoldDB" id="A0A9P7ZRM9"/>
<dbReference type="Pfam" id="PF00651">
    <property type="entry name" value="BTB"/>
    <property type="match status" value="1"/>
</dbReference>
<dbReference type="SUPFAM" id="SSF54695">
    <property type="entry name" value="POZ domain"/>
    <property type="match status" value="1"/>
</dbReference>
<dbReference type="RefSeq" id="XP_046120506.1">
    <property type="nucleotide sequence ID" value="XM_046262032.1"/>
</dbReference>
<proteinExistence type="predicted"/>
<evidence type="ECO:0000259" key="1">
    <source>
        <dbReference type="PROSITE" id="PS50097"/>
    </source>
</evidence>
<accession>A0A9P7ZRM9</accession>
<dbReference type="EMBL" id="MU251247">
    <property type="protein sequence ID" value="KAG9256582.1"/>
    <property type="molecule type" value="Genomic_DNA"/>
</dbReference>
<protein>
    <recommendedName>
        <fullName evidence="1">BTB domain-containing protein</fullName>
    </recommendedName>
</protein>
<dbReference type="Proteomes" id="UP000887229">
    <property type="component" value="Unassembled WGS sequence"/>
</dbReference>
<feature type="domain" description="BTB" evidence="1">
    <location>
        <begin position="35"/>
        <end position="102"/>
    </location>
</feature>
<organism evidence="2 3">
    <name type="scientific">Emericellopsis atlantica</name>
    <dbReference type="NCBI Taxonomy" id="2614577"/>
    <lineage>
        <taxon>Eukaryota</taxon>
        <taxon>Fungi</taxon>
        <taxon>Dikarya</taxon>
        <taxon>Ascomycota</taxon>
        <taxon>Pezizomycotina</taxon>
        <taxon>Sordariomycetes</taxon>
        <taxon>Hypocreomycetidae</taxon>
        <taxon>Hypocreales</taxon>
        <taxon>Bionectriaceae</taxon>
        <taxon>Emericellopsis</taxon>
    </lineage>
</organism>
<dbReference type="PANTHER" id="PTHR47843:SF5">
    <property type="entry name" value="BTB_POZ DOMAIN PROTEIN"/>
    <property type="match status" value="1"/>
</dbReference>
<dbReference type="InterPro" id="IPR011333">
    <property type="entry name" value="SKP1/BTB/POZ_sf"/>
</dbReference>
<sequence length="307" mass="34761">MSDHKEESGAGTSPPPRTIEQWTSMLQNLRRGKYADCTIQSVDRTYRVHKALFCSQSSVFEAALDGPFKEAQTGVLNLPEDHPQALEALIDYIYLGDYDASSLIPTEPDRNQSQEQEQQTVDHAFDHAGFVLPFAPTMADLEQVPLHAEVFILADKYDLRSLCGFASEKILALIAKNRDHIVDENFLQIIPLLYTHEAFKDEEELRKEVVKALSWAPLANDPERVRDVLAEVPELALDLVLSLQKSPFPQNVVQEALERHRSQVRNHIRCNCGHRIALGYSKLAGKEISFACRRCGQNLRDFSHTLR</sequence>
<evidence type="ECO:0000313" key="3">
    <source>
        <dbReference type="Proteomes" id="UP000887229"/>
    </source>
</evidence>
<gene>
    <name evidence="2" type="ORF">F5Z01DRAFT_634164</name>
</gene>
<keyword evidence="3" id="KW-1185">Reference proteome</keyword>
<dbReference type="Gene3D" id="3.30.710.10">
    <property type="entry name" value="Potassium Channel Kv1.1, Chain A"/>
    <property type="match status" value="1"/>
</dbReference>
<dbReference type="InterPro" id="IPR000210">
    <property type="entry name" value="BTB/POZ_dom"/>
</dbReference>
<name>A0A9P7ZRM9_9HYPO</name>
<evidence type="ECO:0000313" key="2">
    <source>
        <dbReference type="EMBL" id="KAG9256582.1"/>
    </source>
</evidence>
<dbReference type="PANTHER" id="PTHR47843">
    <property type="entry name" value="BTB DOMAIN-CONTAINING PROTEIN-RELATED"/>
    <property type="match status" value="1"/>
</dbReference>
<dbReference type="CDD" id="cd18186">
    <property type="entry name" value="BTB_POZ_ZBTB_KLHL-like"/>
    <property type="match status" value="1"/>
</dbReference>